<evidence type="ECO:0000256" key="1">
    <source>
        <dbReference type="SAM" id="Coils"/>
    </source>
</evidence>
<dbReference type="Proteomes" id="UP000292447">
    <property type="component" value="Chromosome I"/>
</dbReference>
<feature type="region of interest" description="Disordered" evidence="2">
    <location>
        <begin position="254"/>
        <end position="273"/>
    </location>
</feature>
<dbReference type="EMBL" id="CP034456">
    <property type="protein sequence ID" value="QBM86454.1"/>
    <property type="molecule type" value="Genomic_DNA"/>
</dbReference>
<feature type="compositionally biased region" description="Polar residues" evidence="2">
    <location>
        <begin position="28"/>
        <end position="43"/>
    </location>
</feature>
<feature type="coiled-coil region" evidence="1">
    <location>
        <begin position="67"/>
        <end position="115"/>
    </location>
</feature>
<dbReference type="AlphaFoldDB" id="A0A4P6XLI0"/>
<feature type="region of interest" description="Disordered" evidence="2">
    <location>
        <begin position="1"/>
        <end position="53"/>
    </location>
</feature>
<organism evidence="3 4">
    <name type="scientific">Metschnikowia aff. pulcherrima</name>
    <dbReference type="NCBI Taxonomy" id="2163413"/>
    <lineage>
        <taxon>Eukaryota</taxon>
        <taxon>Fungi</taxon>
        <taxon>Dikarya</taxon>
        <taxon>Ascomycota</taxon>
        <taxon>Saccharomycotina</taxon>
        <taxon>Pichiomycetes</taxon>
        <taxon>Metschnikowiaceae</taxon>
        <taxon>Metschnikowia</taxon>
    </lineage>
</organism>
<evidence type="ECO:0000256" key="2">
    <source>
        <dbReference type="SAM" id="MobiDB-lite"/>
    </source>
</evidence>
<accession>A0A4P6XLI0</accession>
<keyword evidence="4" id="KW-1185">Reference proteome</keyword>
<protein>
    <submittedName>
        <fullName evidence="3">Uncharacterized protein</fullName>
    </submittedName>
</protein>
<sequence>MAKLAAAPHGFGEKTTGTSQPRHKDTTQKTQTFESKSASTGSSPHRDQSASIEEIIPGCSKLCETKKRELETENAELYHTIRQLTRVIREHEDQIDVLKEEKERLQDAVDSAHEKTVDFDKHVAEIELAVTKGLSHTISALKGIRHERVFQSTPRIEYSVPDSSNSRRLISEKRYSHRNLDLFSPKKPLAIAASASAESPLRFLHKDSGKPTSSTETIEENDCEVGDHEEIANYDFLATAASNSYDIKVKDEPGVDLPHKHHPDSFDSVTRETSKKWGGDDFDDITFFVKPPRFGRNSLKLHDTLSKALLVKRKPSYASVKKEAFDENLKIQVKIERSDEKSHMFVKQEPERKRKALAPVSSNPNARTIKTSKTNKTKELDHTFDFVDKSILLEQSRSSMRTAPK</sequence>
<feature type="region of interest" description="Disordered" evidence="2">
    <location>
        <begin position="342"/>
        <end position="368"/>
    </location>
</feature>
<name>A0A4P6XLI0_9ASCO</name>
<gene>
    <name evidence="3" type="ORF">METSCH_A10960</name>
</gene>
<evidence type="ECO:0000313" key="4">
    <source>
        <dbReference type="Proteomes" id="UP000292447"/>
    </source>
</evidence>
<feature type="compositionally biased region" description="Basic and acidic residues" evidence="2">
    <location>
        <begin position="263"/>
        <end position="273"/>
    </location>
</feature>
<evidence type="ECO:0000313" key="3">
    <source>
        <dbReference type="EMBL" id="QBM86454.1"/>
    </source>
</evidence>
<keyword evidence="1" id="KW-0175">Coiled coil</keyword>
<feature type="compositionally biased region" description="Basic and acidic residues" evidence="2">
    <location>
        <begin position="342"/>
        <end position="352"/>
    </location>
</feature>
<reference evidence="4" key="1">
    <citation type="submission" date="2019-03" db="EMBL/GenBank/DDBJ databases">
        <title>Snf2 controls pulcherriminic acid biosynthesis and connects pigmentation and antifungal activity of the yeast Metschnikowia pulcherrima.</title>
        <authorList>
            <person name="Gore-Lloyd D."/>
            <person name="Sumann I."/>
            <person name="Brachmann A.O."/>
            <person name="Schneeberger K."/>
            <person name="Ortiz-Merino R.A."/>
            <person name="Moreno-Beltran M."/>
            <person name="Schlaefli M."/>
            <person name="Kirner P."/>
            <person name="Santos Kron A."/>
            <person name="Wolfe K.H."/>
            <person name="Piel J."/>
            <person name="Ahrens C.H."/>
            <person name="Henk D."/>
            <person name="Freimoser F.M."/>
        </authorList>
    </citation>
    <scope>NUCLEOTIDE SEQUENCE [LARGE SCALE GENOMIC DNA]</scope>
    <source>
        <strain evidence="4">APC 1.2</strain>
    </source>
</reference>
<proteinExistence type="predicted"/>